<dbReference type="EMBL" id="GISG01021871">
    <property type="protein sequence ID" value="MBA4618717.1"/>
    <property type="molecule type" value="Transcribed_RNA"/>
</dbReference>
<feature type="transmembrane region" description="Helical" evidence="2">
    <location>
        <begin position="40"/>
        <end position="60"/>
    </location>
</feature>
<reference evidence="3" key="1">
    <citation type="journal article" date="2013" name="J. Plant Res.">
        <title>Effect of fungi and light on seed germination of three Opuntia species from semiarid lands of central Mexico.</title>
        <authorList>
            <person name="Delgado-Sanchez P."/>
            <person name="Jimenez-Bremont J.F."/>
            <person name="Guerrero-Gonzalez Mde L."/>
            <person name="Flores J."/>
        </authorList>
    </citation>
    <scope>NUCLEOTIDE SEQUENCE</scope>
    <source>
        <tissue evidence="3">Cladode</tissue>
    </source>
</reference>
<keyword evidence="2" id="KW-1133">Transmembrane helix</keyword>
<proteinExistence type="predicted"/>
<organism evidence="3">
    <name type="scientific">Opuntia streptacantha</name>
    <name type="common">Prickly pear cactus</name>
    <name type="synonym">Opuntia cardona</name>
    <dbReference type="NCBI Taxonomy" id="393608"/>
    <lineage>
        <taxon>Eukaryota</taxon>
        <taxon>Viridiplantae</taxon>
        <taxon>Streptophyta</taxon>
        <taxon>Embryophyta</taxon>
        <taxon>Tracheophyta</taxon>
        <taxon>Spermatophyta</taxon>
        <taxon>Magnoliopsida</taxon>
        <taxon>eudicotyledons</taxon>
        <taxon>Gunneridae</taxon>
        <taxon>Pentapetalae</taxon>
        <taxon>Caryophyllales</taxon>
        <taxon>Cactineae</taxon>
        <taxon>Cactaceae</taxon>
        <taxon>Opuntioideae</taxon>
        <taxon>Opuntia</taxon>
    </lineage>
</organism>
<evidence type="ECO:0000313" key="3">
    <source>
        <dbReference type="EMBL" id="MBA4618717.1"/>
    </source>
</evidence>
<evidence type="ECO:0000256" key="2">
    <source>
        <dbReference type="SAM" id="Phobius"/>
    </source>
</evidence>
<keyword evidence="2" id="KW-0812">Transmembrane</keyword>
<protein>
    <submittedName>
        <fullName evidence="3">Uncharacterized protein</fullName>
    </submittedName>
</protein>
<sequence length="108" mass="11728">MTPPPPVCPPFSAPMESVTSASSLSPSITTTALLRFGETFLMLLPFIISVKALFCPLPGIHCARSLYSNFELRSILKHSLMSLIVATATIQSTMLLLSSILQSSMLKW</sequence>
<accession>A0A7C8YI38</accession>
<dbReference type="AlphaFoldDB" id="A0A7C8YI38"/>
<reference evidence="3" key="2">
    <citation type="submission" date="2020-07" db="EMBL/GenBank/DDBJ databases">
        <authorList>
            <person name="Vera ALvarez R."/>
            <person name="Arias-Moreno D.M."/>
            <person name="Jimenez-Jacinto V."/>
            <person name="Jimenez-Bremont J.F."/>
            <person name="Swaminathan K."/>
            <person name="Moose S.P."/>
            <person name="Guerrero-Gonzalez M.L."/>
            <person name="Marino-Ramirez L."/>
            <person name="Landsman D."/>
            <person name="Rodriguez-Kessler M."/>
            <person name="Delgado-Sanchez P."/>
        </authorList>
    </citation>
    <scope>NUCLEOTIDE SEQUENCE</scope>
    <source>
        <tissue evidence="3">Cladode</tissue>
    </source>
</reference>
<feature type="transmembrane region" description="Helical" evidence="2">
    <location>
        <begin position="80"/>
        <end position="101"/>
    </location>
</feature>
<feature type="compositionally biased region" description="Pro residues" evidence="1">
    <location>
        <begin position="1"/>
        <end position="12"/>
    </location>
</feature>
<feature type="region of interest" description="Disordered" evidence="1">
    <location>
        <begin position="1"/>
        <end position="24"/>
    </location>
</feature>
<keyword evidence="2" id="KW-0472">Membrane</keyword>
<name>A0A7C8YI38_OPUST</name>
<evidence type="ECO:0000256" key="1">
    <source>
        <dbReference type="SAM" id="MobiDB-lite"/>
    </source>
</evidence>